<dbReference type="GO" id="GO:0000981">
    <property type="term" value="F:DNA-binding transcription factor activity, RNA polymerase II-specific"/>
    <property type="evidence" value="ECO:0007669"/>
    <property type="project" value="TreeGrafter"/>
</dbReference>
<evidence type="ECO:0000313" key="7">
    <source>
        <dbReference type="Ensembl" id="ENSCCNP00000027080.1"/>
    </source>
</evidence>
<dbReference type="AlphaFoldDB" id="A0A8C0XET9"/>
<comment type="subcellular location">
    <subcellularLocation>
        <location evidence="1 3 4">Nucleus</location>
    </subcellularLocation>
</comment>
<protein>
    <recommendedName>
        <fullName evidence="6">Homeobox domain-containing protein</fullName>
    </recommendedName>
</protein>
<name>A0A8C0XET9_CASCN</name>
<dbReference type="InterPro" id="IPR009057">
    <property type="entry name" value="Homeodomain-like_sf"/>
</dbReference>
<reference evidence="7" key="1">
    <citation type="submission" date="2023-09" db="UniProtKB">
        <authorList>
            <consortium name="Ensembl"/>
        </authorList>
    </citation>
    <scope>IDENTIFICATION</scope>
</reference>
<dbReference type="GO" id="GO:0000978">
    <property type="term" value="F:RNA polymerase II cis-regulatory region sequence-specific DNA binding"/>
    <property type="evidence" value="ECO:0007669"/>
    <property type="project" value="TreeGrafter"/>
</dbReference>
<dbReference type="InterPro" id="IPR001356">
    <property type="entry name" value="HD"/>
</dbReference>
<keyword evidence="3 4" id="KW-0371">Homeobox</keyword>
<dbReference type="PANTHER" id="PTHR24341:SF1">
    <property type="entry name" value="CYTOPLASMIC POLYADENYLATED HOMEOBOX-LIKE PROTEIN"/>
    <property type="match status" value="1"/>
</dbReference>
<dbReference type="SMART" id="SM00389">
    <property type="entry name" value="HOX"/>
    <property type="match status" value="1"/>
</dbReference>
<evidence type="ECO:0000256" key="1">
    <source>
        <dbReference type="ARBA" id="ARBA00004123"/>
    </source>
</evidence>
<feature type="region of interest" description="Disordered" evidence="5">
    <location>
        <begin position="1"/>
        <end position="31"/>
    </location>
</feature>
<accession>A0A8C0XET9</accession>
<evidence type="ECO:0000256" key="2">
    <source>
        <dbReference type="ARBA" id="ARBA00023242"/>
    </source>
</evidence>
<feature type="domain" description="Homeobox" evidence="6">
    <location>
        <begin position="21"/>
        <end position="81"/>
    </location>
</feature>
<evidence type="ECO:0000256" key="4">
    <source>
        <dbReference type="RuleBase" id="RU000682"/>
    </source>
</evidence>
<proteinExistence type="predicted"/>
<dbReference type="Gene3D" id="1.10.10.60">
    <property type="entry name" value="Homeodomain-like"/>
    <property type="match status" value="1"/>
</dbReference>
<organism evidence="7">
    <name type="scientific">Castor canadensis</name>
    <name type="common">American beaver</name>
    <dbReference type="NCBI Taxonomy" id="51338"/>
    <lineage>
        <taxon>Eukaryota</taxon>
        <taxon>Metazoa</taxon>
        <taxon>Chordata</taxon>
        <taxon>Craniata</taxon>
        <taxon>Vertebrata</taxon>
        <taxon>Euteleostomi</taxon>
        <taxon>Mammalia</taxon>
        <taxon>Eutheria</taxon>
        <taxon>Euarchontoglires</taxon>
        <taxon>Glires</taxon>
        <taxon>Rodentia</taxon>
        <taxon>Castorimorpha</taxon>
        <taxon>Castoridae</taxon>
        <taxon>Castor</taxon>
    </lineage>
</organism>
<dbReference type="Pfam" id="PF00046">
    <property type="entry name" value="Homeodomain"/>
    <property type="match status" value="1"/>
</dbReference>
<dbReference type="PROSITE" id="PS50071">
    <property type="entry name" value="HOMEOBOX_2"/>
    <property type="match status" value="1"/>
</dbReference>
<feature type="DNA-binding region" description="Homeobox" evidence="3">
    <location>
        <begin position="23"/>
        <end position="82"/>
    </location>
</feature>
<keyword evidence="3 4" id="KW-0238">DNA-binding</keyword>
<evidence type="ECO:0000256" key="3">
    <source>
        <dbReference type="PROSITE-ProRule" id="PRU00108"/>
    </source>
</evidence>
<evidence type="ECO:0000259" key="6">
    <source>
        <dbReference type="PROSITE" id="PS50071"/>
    </source>
</evidence>
<dbReference type="PANTHER" id="PTHR24341">
    <property type="entry name" value="HOMEOBOX PROTEIN ENGRAILED"/>
    <property type="match status" value="1"/>
</dbReference>
<dbReference type="InterPro" id="IPR050720">
    <property type="entry name" value="Engrailed_Homeobox_TFs"/>
</dbReference>
<feature type="compositionally biased region" description="Basic residues" evidence="5">
    <location>
        <begin position="16"/>
        <end position="28"/>
    </location>
</feature>
<dbReference type="Ensembl" id="ENSCCNT00000034303.1">
    <property type="protein sequence ID" value="ENSCCNP00000027080.1"/>
    <property type="gene ID" value="ENSCCNG00000026215.1"/>
</dbReference>
<evidence type="ECO:0000256" key="5">
    <source>
        <dbReference type="SAM" id="MobiDB-lite"/>
    </source>
</evidence>
<sequence>SRKTLCPGCPNEVQRTKVRGSGKGKQRQKFTSDQLERLKQSFYQNPYPDFTTKEELARQIHCHVFVIDNWFQNKRARLPPRERQRIFANRKWHGFPVQGGNQDTQVQIPNSTTGQNIYAGEALPSRAGYSSLEMQGVPGNQDGSRNSFTFLTIYAFHQRFQFYCLVQVRHQEFGSKQRIYIYSLEFLCAQGASPTLLSCWPHLSRENLLQGFGYFLVT</sequence>
<dbReference type="SUPFAM" id="SSF46689">
    <property type="entry name" value="Homeodomain-like"/>
    <property type="match status" value="1"/>
</dbReference>
<dbReference type="CDD" id="cd00086">
    <property type="entry name" value="homeodomain"/>
    <property type="match status" value="1"/>
</dbReference>
<keyword evidence="2 3" id="KW-0539">Nucleus</keyword>
<dbReference type="GO" id="GO:0005634">
    <property type="term" value="C:nucleus"/>
    <property type="evidence" value="ECO:0007669"/>
    <property type="project" value="UniProtKB-SubCell"/>
</dbReference>